<evidence type="ECO:0000259" key="12">
    <source>
        <dbReference type="PROSITE" id="PS51900"/>
    </source>
</evidence>
<dbReference type="InterPro" id="IPR050090">
    <property type="entry name" value="Tyrosine_recombinase_XerCD"/>
</dbReference>
<dbReference type="PANTHER" id="PTHR30349:SF77">
    <property type="entry name" value="TYROSINE RECOMBINASE XERC"/>
    <property type="match status" value="1"/>
</dbReference>
<keyword evidence="4 9" id="KW-0159">Chromosome partition</keyword>
<dbReference type="InterPro" id="IPR010998">
    <property type="entry name" value="Integrase_recombinase_N"/>
</dbReference>
<dbReference type="PANTHER" id="PTHR30349">
    <property type="entry name" value="PHAGE INTEGRASE-RELATED"/>
    <property type="match status" value="1"/>
</dbReference>
<protein>
    <recommendedName>
        <fullName evidence="9">Tyrosine recombinase XerC</fullName>
    </recommendedName>
</protein>
<dbReference type="GO" id="GO:0005737">
    <property type="term" value="C:cytoplasm"/>
    <property type="evidence" value="ECO:0007669"/>
    <property type="project" value="UniProtKB-SubCell"/>
</dbReference>
<feature type="domain" description="Core-binding (CB)" evidence="12">
    <location>
        <begin position="11"/>
        <end position="93"/>
    </location>
</feature>
<dbReference type="Proteomes" id="UP000273044">
    <property type="component" value="Chromosome"/>
</dbReference>
<dbReference type="PROSITE" id="PS51900">
    <property type="entry name" value="CB"/>
    <property type="match status" value="1"/>
</dbReference>
<keyword evidence="2 9" id="KW-0963">Cytoplasm</keyword>
<dbReference type="Pfam" id="PF02899">
    <property type="entry name" value="Phage_int_SAM_1"/>
    <property type="match status" value="1"/>
</dbReference>
<dbReference type="InterPro" id="IPR011010">
    <property type="entry name" value="DNA_brk_join_enz"/>
</dbReference>
<dbReference type="InterPro" id="IPR013762">
    <property type="entry name" value="Integrase-like_cat_sf"/>
</dbReference>
<evidence type="ECO:0000313" key="14">
    <source>
        <dbReference type="Proteomes" id="UP000273044"/>
    </source>
</evidence>
<dbReference type="Pfam" id="PF00589">
    <property type="entry name" value="Phage_integrase"/>
    <property type="match status" value="1"/>
</dbReference>
<evidence type="ECO:0000313" key="13">
    <source>
        <dbReference type="EMBL" id="VEH69776.1"/>
    </source>
</evidence>
<dbReference type="InterPro" id="IPR004107">
    <property type="entry name" value="Integrase_SAM-like_N"/>
</dbReference>
<dbReference type="SUPFAM" id="SSF56349">
    <property type="entry name" value="DNA breaking-rejoining enzymes"/>
    <property type="match status" value="1"/>
</dbReference>
<feature type="active site" description="O-(3'-phospho-DNA)-tyrosine intermediate" evidence="9">
    <location>
        <position position="285"/>
    </location>
</feature>
<dbReference type="GO" id="GO:0051301">
    <property type="term" value="P:cell division"/>
    <property type="evidence" value="ECO:0007669"/>
    <property type="project" value="UniProtKB-KW"/>
</dbReference>
<accession>A0A3S4U4X0</accession>
<keyword evidence="7 9" id="KW-0233">DNA recombination</keyword>
<feature type="region of interest" description="Disordered" evidence="10">
    <location>
        <begin position="103"/>
        <end position="123"/>
    </location>
</feature>
<evidence type="ECO:0000256" key="7">
    <source>
        <dbReference type="ARBA" id="ARBA00023172"/>
    </source>
</evidence>
<feature type="active site" evidence="9">
    <location>
        <position position="250"/>
    </location>
</feature>
<proteinExistence type="inferred from homology"/>
<organism evidence="13 14">
    <name type="scientific">Arachnia propionica</name>
    <dbReference type="NCBI Taxonomy" id="1750"/>
    <lineage>
        <taxon>Bacteria</taxon>
        <taxon>Bacillati</taxon>
        <taxon>Actinomycetota</taxon>
        <taxon>Actinomycetes</taxon>
        <taxon>Propionibacteriales</taxon>
        <taxon>Propionibacteriaceae</taxon>
        <taxon>Arachnia</taxon>
    </lineage>
</organism>
<gene>
    <name evidence="13" type="primary">xerD_1</name>
    <name evidence="9" type="synonym">xerC</name>
    <name evidence="13" type="ORF">NCTC12967_01054</name>
</gene>
<evidence type="ECO:0000256" key="6">
    <source>
        <dbReference type="ARBA" id="ARBA00023125"/>
    </source>
</evidence>
<evidence type="ECO:0000256" key="2">
    <source>
        <dbReference type="ARBA" id="ARBA00022490"/>
    </source>
</evidence>
<dbReference type="HAMAP" id="MF_01808">
    <property type="entry name" value="Recomb_XerC_XerD"/>
    <property type="match status" value="1"/>
</dbReference>
<comment type="subunit">
    <text evidence="9">Forms a cyclic heterotetrameric complex composed of two molecules of XerC and two molecules of XerD.</text>
</comment>
<comment type="function">
    <text evidence="9">Site-specific tyrosine recombinase, which acts by catalyzing the cutting and rejoining of the recombining DNA molecules. The XerC-XerD complex is essential to convert dimers of the bacterial chromosome into monomers to permit their segregation at cell division. It also contributes to the segregational stability of plasmids.</text>
</comment>
<evidence type="ECO:0000256" key="4">
    <source>
        <dbReference type="ARBA" id="ARBA00022829"/>
    </source>
</evidence>
<dbReference type="Gene3D" id="1.10.150.130">
    <property type="match status" value="1"/>
</dbReference>
<dbReference type="AlphaFoldDB" id="A0A3S4U4X0"/>
<feature type="active site" evidence="9">
    <location>
        <position position="253"/>
    </location>
</feature>
<dbReference type="InterPro" id="IPR044068">
    <property type="entry name" value="CB"/>
</dbReference>
<dbReference type="PROSITE" id="PS51898">
    <property type="entry name" value="TYR_RECOMBINASE"/>
    <property type="match status" value="1"/>
</dbReference>
<evidence type="ECO:0000256" key="8">
    <source>
        <dbReference type="ARBA" id="ARBA00023306"/>
    </source>
</evidence>
<evidence type="ECO:0000256" key="1">
    <source>
        <dbReference type="ARBA" id="ARBA00004496"/>
    </source>
</evidence>
<keyword evidence="6 9" id="KW-0238">DNA-binding</keyword>
<reference evidence="13 14" key="1">
    <citation type="submission" date="2018-12" db="EMBL/GenBank/DDBJ databases">
        <authorList>
            <consortium name="Pathogen Informatics"/>
        </authorList>
    </citation>
    <scope>NUCLEOTIDE SEQUENCE [LARGE SCALE GENOMIC DNA]</scope>
    <source>
        <strain evidence="13 14">NCTC12967</strain>
    </source>
</reference>
<keyword evidence="8 9" id="KW-0131">Cell cycle</keyword>
<evidence type="ECO:0000259" key="11">
    <source>
        <dbReference type="PROSITE" id="PS51898"/>
    </source>
</evidence>
<feature type="domain" description="Tyr recombinase" evidence="11">
    <location>
        <begin position="114"/>
        <end position="298"/>
    </location>
</feature>
<keyword evidence="3 9" id="KW-0132">Cell division</keyword>
<keyword evidence="14" id="KW-1185">Reference proteome</keyword>
<dbReference type="InterPro" id="IPR023009">
    <property type="entry name" value="Tyrosine_recombinase_XerC/XerD"/>
</dbReference>
<dbReference type="EMBL" id="LR134406">
    <property type="protein sequence ID" value="VEH69776.1"/>
    <property type="molecule type" value="Genomic_DNA"/>
</dbReference>
<evidence type="ECO:0000256" key="10">
    <source>
        <dbReference type="SAM" id="MobiDB-lite"/>
    </source>
</evidence>
<dbReference type="GO" id="GO:0003677">
    <property type="term" value="F:DNA binding"/>
    <property type="evidence" value="ECO:0007669"/>
    <property type="project" value="UniProtKB-UniRule"/>
</dbReference>
<feature type="active site" evidence="9">
    <location>
        <position position="276"/>
    </location>
</feature>
<feature type="active site" evidence="9">
    <location>
        <position position="182"/>
    </location>
</feature>
<dbReference type="GO" id="GO:0007059">
    <property type="term" value="P:chromosome segregation"/>
    <property type="evidence" value="ECO:0007669"/>
    <property type="project" value="UniProtKB-UniRule"/>
</dbReference>
<comment type="subcellular location">
    <subcellularLocation>
        <location evidence="1 9">Cytoplasm</location>
    </subcellularLocation>
</comment>
<dbReference type="CDD" id="cd00798">
    <property type="entry name" value="INT_XerDC_C"/>
    <property type="match status" value="1"/>
</dbReference>
<dbReference type="GO" id="GO:0006313">
    <property type="term" value="P:DNA transposition"/>
    <property type="evidence" value="ECO:0007669"/>
    <property type="project" value="UniProtKB-UniRule"/>
</dbReference>
<comment type="similarity">
    <text evidence="9">Belongs to the 'phage' integrase family. XerC subfamily.</text>
</comment>
<feature type="active site" evidence="9">
    <location>
        <position position="158"/>
    </location>
</feature>
<dbReference type="InterPro" id="IPR002104">
    <property type="entry name" value="Integrase_catalytic"/>
</dbReference>
<keyword evidence="5 9" id="KW-0229">DNA integration</keyword>
<name>A0A3S4U4X0_9ACTN</name>
<dbReference type="GO" id="GO:0009037">
    <property type="term" value="F:tyrosine-based site-specific recombinase activity"/>
    <property type="evidence" value="ECO:0007669"/>
    <property type="project" value="UniProtKB-UniRule"/>
</dbReference>
<sequence length="304" mass="32385">MPAATLDGMEGPWGTLTAEYRRHLETERGLSQNTIRAYQADLAGLASAARVPPDRVTLAHLRSWLADQVDSGAEPATLQRRVSCARGFFAWAHREGFIASDPATRLRAPRRPRNLPEAPTETQVGDAIASLASAAANGDPIALRDVALVELLYASGLRISEACGLGLRDVDFENSTVRVLGKGDKERTVPMGAPARRALDAWLAVRDRVAVPGSPPRLFLGARGGGLDPRVARRVVHAATAAGGASVGPHALRHAMATHLLAGGADLRSVQELLGHASVATTQRYTHVTNERLRAAFQQAHPRA</sequence>
<evidence type="ECO:0000256" key="9">
    <source>
        <dbReference type="HAMAP-Rule" id="MF_01808"/>
    </source>
</evidence>
<evidence type="ECO:0000256" key="3">
    <source>
        <dbReference type="ARBA" id="ARBA00022618"/>
    </source>
</evidence>
<dbReference type="Gene3D" id="1.10.443.10">
    <property type="entry name" value="Intergrase catalytic core"/>
    <property type="match status" value="1"/>
</dbReference>
<evidence type="ECO:0000256" key="5">
    <source>
        <dbReference type="ARBA" id="ARBA00022908"/>
    </source>
</evidence>